<dbReference type="GO" id="GO:0003677">
    <property type="term" value="F:DNA binding"/>
    <property type="evidence" value="ECO:0007669"/>
    <property type="project" value="UniProtKB-KW"/>
</dbReference>
<dbReference type="KEGG" id="jda:BW727_100139"/>
<evidence type="ECO:0000313" key="7">
    <source>
        <dbReference type="Proteomes" id="UP000188993"/>
    </source>
</evidence>
<evidence type="ECO:0000256" key="3">
    <source>
        <dbReference type="ARBA" id="ARBA00023125"/>
    </source>
</evidence>
<dbReference type="InterPro" id="IPR011010">
    <property type="entry name" value="DNA_brk_join_enz"/>
</dbReference>
<dbReference type="STRING" id="708126.BW727_100139"/>
<comment type="similarity">
    <text evidence="1">Belongs to the 'phage' integrase family.</text>
</comment>
<dbReference type="SUPFAM" id="SSF56349">
    <property type="entry name" value="DNA breaking-rejoining enzymes"/>
    <property type="match status" value="2"/>
</dbReference>
<organism evidence="6 7">
    <name type="scientific">Jeotgalibaca dankookensis</name>
    <dbReference type="NCBI Taxonomy" id="708126"/>
    <lineage>
        <taxon>Bacteria</taxon>
        <taxon>Bacillati</taxon>
        <taxon>Bacillota</taxon>
        <taxon>Bacilli</taxon>
        <taxon>Lactobacillales</taxon>
        <taxon>Carnobacteriaceae</taxon>
        <taxon>Jeotgalibaca</taxon>
    </lineage>
</organism>
<evidence type="ECO:0000256" key="1">
    <source>
        <dbReference type="ARBA" id="ARBA00008857"/>
    </source>
</evidence>
<dbReference type="AlphaFoldDB" id="A0A1S6IM13"/>
<sequence>MPSIEKRGNTYRIMVSLGYNMEGKQIRKTTTFKPPRNVSENKAEKLATSFAYEFEKKCMGMTNFDENMRFSELVEWYFEQIAPHKLKERTLLTNIFLMNNYVLPYIGHLKLKDITTARIDEMLNHLHKRGKTSKYYIMKDPSLLEDGTRRPASRKAGVELNTIKRAARGGHIRKSTAEKIASAFGKKLNDLFVEEVREESEQGIESTSIARIRTATSAIFNTALKKDIIWKNPVVHATSPRGKQKERDFLDADQCKQLLGYLDELQNPNARVGLATLIYTGMRSGELCGLHWKDVDLEKGTIFVRYTLYRADGQYKLSTPKTKSSLRVIAIPAELKAILKEHKAWQEKRSEELGSKWKDRGAVVTGMEGEYMSGGYLNITLKKLLKKHDLPDIHVHDLRHANASLLINAGVPVKFISEHLGHSNTKTTEDIYAHVYNSTAEKVASAISDALDGGDIKSAFIRIVRQNMV</sequence>
<proteinExistence type="inferred from homology"/>
<keyword evidence="3" id="KW-0238">DNA-binding</keyword>
<feature type="domain" description="Tyr recombinase" evidence="5">
    <location>
        <begin position="245"/>
        <end position="445"/>
    </location>
</feature>
<dbReference type="OrthoDB" id="9803188at2"/>
<dbReference type="GO" id="GO:0006310">
    <property type="term" value="P:DNA recombination"/>
    <property type="evidence" value="ECO:0007669"/>
    <property type="project" value="UniProtKB-KW"/>
</dbReference>
<dbReference type="Pfam" id="PF14659">
    <property type="entry name" value="Phage_int_SAM_3"/>
    <property type="match status" value="1"/>
</dbReference>
<dbReference type="InterPro" id="IPR004107">
    <property type="entry name" value="Integrase_SAM-like_N"/>
</dbReference>
<dbReference type="Gene3D" id="1.10.150.130">
    <property type="match status" value="1"/>
</dbReference>
<evidence type="ECO:0000256" key="4">
    <source>
        <dbReference type="ARBA" id="ARBA00023172"/>
    </source>
</evidence>
<keyword evidence="2" id="KW-0229">DNA integration</keyword>
<dbReference type="PANTHER" id="PTHR30349:SF64">
    <property type="entry name" value="PROPHAGE INTEGRASE INTD-RELATED"/>
    <property type="match status" value="1"/>
</dbReference>
<accession>A0A1S6IM13</accession>
<gene>
    <name evidence="6" type="primary">xerC_1</name>
    <name evidence="6" type="ORF">BW727_100139</name>
</gene>
<dbReference type="EMBL" id="CP019728">
    <property type="protein sequence ID" value="AQS52549.1"/>
    <property type="molecule type" value="Genomic_DNA"/>
</dbReference>
<dbReference type="RefSeq" id="WP_062467908.1">
    <property type="nucleotide sequence ID" value="NZ_BBYN01000005.1"/>
</dbReference>
<dbReference type="InterPro" id="IPR002104">
    <property type="entry name" value="Integrase_catalytic"/>
</dbReference>
<keyword evidence="4" id="KW-0233">DNA recombination</keyword>
<dbReference type="InterPro" id="IPR013762">
    <property type="entry name" value="Integrase-like_cat_sf"/>
</dbReference>
<evidence type="ECO:0000256" key="2">
    <source>
        <dbReference type="ARBA" id="ARBA00022908"/>
    </source>
</evidence>
<dbReference type="GO" id="GO:0015074">
    <property type="term" value="P:DNA integration"/>
    <property type="evidence" value="ECO:0007669"/>
    <property type="project" value="UniProtKB-KW"/>
</dbReference>
<dbReference type="Pfam" id="PF00589">
    <property type="entry name" value="Phage_integrase"/>
    <property type="match status" value="1"/>
</dbReference>
<dbReference type="Gene3D" id="1.10.443.10">
    <property type="entry name" value="Intergrase catalytic core"/>
    <property type="match status" value="1"/>
</dbReference>
<evidence type="ECO:0000259" key="5">
    <source>
        <dbReference type="PROSITE" id="PS51898"/>
    </source>
</evidence>
<name>A0A1S6IM13_9LACT</name>
<dbReference type="PROSITE" id="PS51898">
    <property type="entry name" value="TYR_RECOMBINASE"/>
    <property type="match status" value="1"/>
</dbReference>
<reference evidence="6 7" key="1">
    <citation type="journal article" date="2014" name="Int. J. Syst. Evol. Microbiol.">
        <title>Jeotgalibaca dankookensis gen. nov., sp. nov., a member of the family Carnobacteriaceae, isolated from seujeot (Korean traditional food).</title>
        <authorList>
            <person name="Lee D.G."/>
            <person name="Trujillo M.E."/>
            <person name="Kang H."/>
            <person name="Ahn T.Y."/>
        </authorList>
    </citation>
    <scope>NUCLEOTIDE SEQUENCE [LARGE SCALE GENOMIC DNA]</scope>
    <source>
        <strain evidence="6 7">EX-07</strain>
    </source>
</reference>
<dbReference type="InterPro" id="IPR050090">
    <property type="entry name" value="Tyrosine_recombinase_XerCD"/>
</dbReference>
<protein>
    <submittedName>
        <fullName evidence="6">Tyrosine recombinase XerC</fullName>
    </submittedName>
</protein>
<dbReference type="Proteomes" id="UP000188993">
    <property type="component" value="Chromosome"/>
</dbReference>
<evidence type="ECO:0000313" key="6">
    <source>
        <dbReference type="EMBL" id="AQS52549.1"/>
    </source>
</evidence>
<dbReference type="PANTHER" id="PTHR30349">
    <property type="entry name" value="PHAGE INTEGRASE-RELATED"/>
    <property type="match status" value="1"/>
</dbReference>
<keyword evidence="7" id="KW-1185">Reference proteome</keyword>
<dbReference type="InterPro" id="IPR010998">
    <property type="entry name" value="Integrase_recombinase_N"/>
</dbReference>
<dbReference type="CDD" id="cd01189">
    <property type="entry name" value="INT_ICEBs1_C_like"/>
    <property type="match status" value="1"/>
</dbReference>